<reference evidence="2" key="1">
    <citation type="journal article" date="2019" name="Int. J. Syst. Evol. Microbiol.">
        <title>The Global Catalogue of Microorganisms (GCM) 10K type strain sequencing project: providing services to taxonomists for standard genome sequencing and annotation.</title>
        <authorList>
            <consortium name="The Broad Institute Genomics Platform"/>
            <consortium name="The Broad Institute Genome Sequencing Center for Infectious Disease"/>
            <person name="Wu L."/>
            <person name="Ma J."/>
        </authorList>
    </citation>
    <scope>NUCLEOTIDE SEQUENCE [LARGE SCALE GENOMIC DNA]</scope>
    <source>
        <strain evidence="2">JCM 18410</strain>
    </source>
</reference>
<name>A0ABP9KLJ1_9ACTN</name>
<evidence type="ECO:0000313" key="1">
    <source>
        <dbReference type="EMBL" id="GAA5059526.1"/>
    </source>
</evidence>
<gene>
    <name evidence="1" type="ORF">GCM10023336_35340</name>
</gene>
<dbReference type="EMBL" id="BAABKC010000049">
    <property type="protein sequence ID" value="GAA5059526.1"/>
    <property type="molecule type" value="Genomic_DNA"/>
</dbReference>
<sequence length="119" mass="13140">MLVDCSMKSQVRPDTFVLACGDGNSRLVSLHWTKWTGRAATARGVNAVNDCKPYCAAGTFRSYPVVVRLEGPQPWKKDPQLRQFTRLSLVFPGARPQGYQRVVTYQLGDSAIVAPQRAG</sequence>
<accession>A0ABP9KLJ1</accession>
<dbReference type="Proteomes" id="UP001500124">
    <property type="component" value="Unassembled WGS sequence"/>
</dbReference>
<keyword evidence="2" id="KW-1185">Reference proteome</keyword>
<protein>
    <submittedName>
        <fullName evidence="1">Uncharacterized protein</fullName>
    </submittedName>
</protein>
<proteinExistence type="predicted"/>
<organism evidence="1 2">
    <name type="scientific">Streptomyces similanensis</name>
    <dbReference type="NCBI Taxonomy" id="1274988"/>
    <lineage>
        <taxon>Bacteria</taxon>
        <taxon>Bacillati</taxon>
        <taxon>Actinomycetota</taxon>
        <taxon>Actinomycetes</taxon>
        <taxon>Kitasatosporales</taxon>
        <taxon>Streptomycetaceae</taxon>
        <taxon>Streptomyces</taxon>
    </lineage>
</organism>
<evidence type="ECO:0000313" key="2">
    <source>
        <dbReference type="Proteomes" id="UP001500124"/>
    </source>
</evidence>
<comment type="caution">
    <text evidence="1">The sequence shown here is derived from an EMBL/GenBank/DDBJ whole genome shotgun (WGS) entry which is preliminary data.</text>
</comment>